<dbReference type="InterPro" id="IPR024623">
    <property type="entry name" value="YtxH"/>
</dbReference>
<keyword evidence="1" id="KW-0812">Transmembrane</keyword>
<dbReference type="Pfam" id="PF12732">
    <property type="entry name" value="YtxH"/>
    <property type="match status" value="1"/>
</dbReference>
<reference evidence="2 3" key="1">
    <citation type="journal article" date="2014" name="Int. J. Syst. Evol. Microbiol.">
        <title>Complete genome sequence of Corynebacterium casei LMG S-19264T (=DSM 44701T), isolated from a smear-ripened cheese.</title>
        <authorList>
            <consortium name="US DOE Joint Genome Institute (JGI-PGF)"/>
            <person name="Walter F."/>
            <person name="Albersmeier A."/>
            <person name="Kalinowski J."/>
            <person name="Ruckert C."/>
        </authorList>
    </citation>
    <scope>NUCLEOTIDE SEQUENCE [LARGE SCALE GENOMIC DNA]</scope>
    <source>
        <strain evidence="2 3">KCTC 12866</strain>
    </source>
</reference>
<organism evidence="2 3">
    <name type="scientific">Persicitalea jodogahamensis</name>
    <dbReference type="NCBI Taxonomy" id="402147"/>
    <lineage>
        <taxon>Bacteria</taxon>
        <taxon>Pseudomonadati</taxon>
        <taxon>Bacteroidota</taxon>
        <taxon>Cytophagia</taxon>
        <taxon>Cytophagales</taxon>
        <taxon>Spirosomataceae</taxon>
        <taxon>Persicitalea</taxon>
    </lineage>
</organism>
<protein>
    <recommendedName>
        <fullName evidence="4">Gas vesicle protein</fullName>
    </recommendedName>
</protein>
<dbReference type="EMBL" id="BMXF01000003">
    <property type="protein sequence ID" value="GHB77746.1"/>
    <property type="molecule type" value="Genomic_DNA"/>
</dbReference>
<dbReference type="Proteomes" id="UP000598271">
    <property type="component" value="Unassembled WGS sequence"/>
</dbReference>
<feature type="transmembrane region" description="Helical" evidence="1">
    <location>
        <begin position="6"/>
        <end position="25"/>
    </location>
</feature>
<keyword evidence="1" id="KW-1133">Transmembrane helix</keyword>
<comment type="caution">
    <text evidence="2">The sequence shown here is derived from an EMBL/GenBank/DDBJ whole genome shotgun (WGS) entry which is preliminary data.</text>
</comment>
<dbReference type="PANTHER" id="PTHR35792">
    <property type="entry name" value="GENERAL STRESS PROTEIN"/>
    <property type="match status" value="1"/>
</dbReference>
<evidence type="ECO:0000313" key="2">
    <source>
        <dbReference type="EMBL" id="GHB77746.1"/>
    </source>
</evidence>
<dbReference type="AlphaFoldDB" id="A0A8J3D5H1"/>
<evidence type="ECO:0000313" key="3">
    <source>
        <dbReference type="Proteomes" id="UP000598271"/>
    </source>
</evidence>
<keyword evidence="3" id="KW-1185">Reference proteome</keyword>
<dbReference type="RefSeq" id="WP_189565797.1">
    <property type="nucleotide sequence ID" value="NZ_BMXF01000003.1"/>
</dbReference>
<name>A0A8J3D5H1_9BACT</name>
<evidence type="ECO:0000256" key="1">
    <source>
        <dbReference type="SAM" id="Phobius"/>
    </source>
</evidence>
<proteinExistence type="predicted"/>
<accession>A0A8J3D5H1</accession>
<dbReference type="InterPro" id="IPR052928">
    <property type="entry name" value="Desiccation-related_membrane"/>
</dbReference>
<dbReference type="PANTHER" id="PTHR35792:SF2">
    <property type="entry name" value="GENERAL STRESS PROTEIN"/>
    <property type="match status" value="1"/>
</dbReference>
<sequence length="95" mass="10258">MNNSKVFFSIFIAAAVGATVGMLFAPEDGTKTRKKIKKSANDWANEALEALEKGKAKVQDTADRVVSKASSFKNDAVDAADEQMDEAKSTVNKMK</sequence>
<gene>
    <name evidence="2" type="ORF">GCM10007390_34900</name>
</gene>
<keyword evidence="1" id="KW-0472">Membrane</keyword>
<evidence type="ECO:0008006" key="4">
    <source>
        <dbReference type="Google" id="ProtNLM"/>
    </source>
</evidence>